<evidence type="ECO:0000256" key="8">
    <source>
        <dbReference type="ARBA" id="ARBA00022918"/>
    </source>
</evidence>
<name>A0A6A3I9Q2_9STRA</name>
<dbReference type="Pfam" id="PF13456">
    <property type="entry name" value="RVT_3"/>
    <property type="match status" value="1"/>
</dbReference>
<reference evidence="12 13" key="1">
    <citation type="submission" date="2018-09" db="EMBL/GenBank/DDBJ databases">
        <title>Genomic investigation of the strawberry pathogen Phytophthora fragariae indicates pathogenicity is determined by transcriptional variation in three key races.</title>
        <authorList>
            <person name="Adams T.M."/>
            <person name="Armitage A.D."/>
            <person name="Sobczyk M.K."/>
            <person name="Bates H.J."/>
            <person name="Dunwell J.M."/>
            <person name="Nellist C.F."/>
            <person name="Harrison R.J."/>
        </authorList>
    </citation>
    <scope>NUCLEOTIDE SEQUENCE [LARGE SCALE GENOMIC DNA]</scope>
    <source>
        <strain evidence="12 13">SCRP245</strain>
    </source>
</reference>
<protein>
    <submittedName>
        <fullName evidence="12">Uncharacterized protein</fullName>
    </submittedName>
</protein>
<dbReference type="InterPro" id="IPR043502">
    <property type="entry name" value="DNA/RNA_pol_sf"/>
</dbReference>
<evidence type="ECO:0000259" key="10">
    <source>
        <dbReference type="Pfam" id="PF13456"/>
    </source>
</evidence>
<dbReference type="Proteomes" id="UP000460718">
    <property type="component" value="Unassembled WGS sequence"/>
</dbReference>
<evidence type="ECO:0000313" key="13">
    <source>
        <dbReference type="Proteomes" id="UP000460718"/>
    </source>
</evidence>
<evidence type="ECO:0000256" key="4">
    <source>
        <dbReference type="ARBA" id="ARBA00022722"/>
    </source>
</evidence>
<dbReference type="InterPro" id="IPR012337">
    <property type="entry name" value="RNaseH-like_sf"/>
</dbReference>
<comment type="caution">
    <text evidence="12">The sequence shown here is derived from an EMBL/GenBank/DDBJ whole genome shotgun (WGS) entry which is preliminary data.</text>
</comment>
<feature type="domain" description="Reverse transcriptase RNase H-like" evidence="11">
    <location>
        <begin position="179"/>
        <end position="281"/>
    </location>
</feature>
<dbReference type="InterPro" id="IPR002156">
    <property type="entry name" value="RNaseH_domain"/>
</dbReference>
<dbReference type="CDD" id="cd09279">
    <property type="entry name" value="RNase_HI_like"/>
    <property type="match status" value="1"/>
</dbReference>
<evidence type="ECO:0000256" key="7">
    <source>
        <dbReference type="ARBA" id="ARBA00022801"/>
    </source>
</evidence>
<evidence type="ECO:0000256" key="3">
    <source>
        <dbReference type="ARBA" id="ARBA00022695"/>
    </source>
</evidence>
<keyword evidence="4" id="KW-0540">Nuclease</keyword>
<dbReference type="InterPro" id="IPR041373">
    <property type="entry name" value="RT_RNaseH"/>
</dbReference>
<evidence type="ECO:0000256" key="2">
    <source>
        <dbReference type="ARBA" id="ARBA00022679"/>
    </source>
</evidence>
<feature type="domain" description="RNase H type-1" evidence="10">
    <location>
        <begin position="345"/>
        <end position="467"/>
    </location>
</feature>
<accession>A0A6A3I9Q2</accession>
<keyword evidence="7" id="KW-0378">Hydrolase</keyword>
<keyword evidence="2" id="KW-0808">Transferase</keyword>
<evidence type="ECO:0000256" key="9">
    <source>
        <dbReference type="SAM" id="MobiDB-lite"/>
    </source>
</evidence>
<dbReference type="GO" id="GO:0004190">
    <property type="term" value="F:aspartic-type endopeptidase activity"/>
    <property type="evidence" value="ECO:0007669"/>
    <property type="project" value="UniProtKB-KW"/>
</dbReference>
<feature type="compositionally biased region" description="Basic and acidic residues" evidence="9">
    <location>
        <begin position="29"/>
        <end position="57"/>
    </location>
</feature>
<evidence type="ECO:0000256" key="1">
    <source>
        <dbReference type="ARBA" id="ARBA00022670"/>
    </source>
</evidence>
<dbReference type="InterPro" id="IPR043128">
    <property type="entry name" value="Rev_trsase/Diguanyl_cyclase"/>
</dbReference>
<dbReference type="InterPro" id="IPR051320">
    <property type="entry name" value="Viral_Replic_Matur_Polypro"/>
</dbReference>
<feature type="region of interest" description="Disordered" evidence="9">
    <location>
        <begin position="1"/>
        <end position="66"/>
    </location>
</feature>
<evidence type="ECO:0000256" key="5">
    <source>
        <dbReference type="ARBA" id="ARBA00022750"/>
    </source>
</evidence>
<sequence>MRRSHALVHDQLESEPVGAADIKGVPRSAENKNVDQPKNDRTISHREQESDLVHVESKEEEPTELEAETIGIQEDDANPKDLEMLCNLPFPRTLRAMQSFLESLNYYRRFIEDFAVYAAILYEVDFFELWRRESAEIGRPKTGGVEQRTEEEDRWTRATVAVTLLKEKNVSTSILKHFDPDRAPVVIVYANKWAISAALVQEHDGVFWPVTFTSRILKTNELSYGIVEKEVLALLRILDVCHTMLVSRQIKVLSRYSTLAWLLRSSGLQGRLGTWATLLSQWTLEITRCRKGEDEILGTLAASITPRADVDEALTVIAPRKQPRQVVVTPTPTVAPDESLLVVSFDGSAHTKRGGGAFSAIVWKLPGWEILKAASEYAPEMTVNEAEYNGLLLCFNLLSGLDRGRLVICGDSNLVIRQMRGEIACKAPALQLLREKAMNQLASWPKHEFVHMKRDWNQSADRLASQALQAEVGTVVTSAEIMQELVTLNRLDKILKPHKNRTYYPSPE</sequence>
<dbReference type="SUPFAM" id="SSF53098">
    <property type="entry name" value="Ribonuclease H-like"/>
    <property type="match status" value="1"/>
</dbReference>
<evidence type="ECO:0000259" key="11">
    <source>
        <dbReference type="Pfam" id="PF17917"/>
    </source>
</evidence>
<keyword evidence="6" id="KW-0255">Endonuclease</keyword>
<organism evidence="12 13">
    <name type="scientific">Phytophthora fragariae</name>
    <dbReference type="NCBI Taxonomy" id="53985"/>
    <lineage>
        <taxon>Eukaryota</taxon>
        <taxon>Sar</taxon>
        <taxon>Stramenopiles</taxon>
        <taxon>Oomycota</taxon>
        <taxon>Peronosporomycetes</taxon>
        <taxon>Peronosporales</taxon>
        <taxon>Peronosporaceae</taxon>
        <taxon>Phytophthora</taxon>
    </lineage>
</organism>
<keyword evidence="1" id="KW-0645">Protease</keyword>
<dbReference type="GO" id="GO:0003676">
    <property type="term" value="F:nucleic acid binding"/>
    <property type="evidence" value="ECO:0007669"/>
    <property type="project" value="InterPro"/>
</dbReference>
<dbReference type="GO" id="GO:0006508">
    <property type="term" value="P:proteolysis"/>
    <property type="evidence" value="ECO:0007669"/>
    <property type="project" value="UniProtKB-KW"/>
</dbReference>
<dbReference type="PANTHER" id="PTHR33064:SF37">
    <property type="entry name" value="RIBONUCLEASE H"/>
    <property type="match status" value="1"/>
</dbReference>
<proteinExistence type="predicted"/>
<dbReference type="PANTHER" id="PTHR33064">
    <property type="entry name" value="POL PROTEIN"/>
    <property type="match status" value="1"/>
</dbReference>
<dbReference type="Pfam" id="PF17917">
    <property type="entry name" value="RT_RNaseH"/>
    <property type="match status" value="1"/>
</dbReference>
<dbReference type="Gene3D" id="3.30.70.270">
    <property type="match status" value="1"/>
</dbReference>
<dbReference type="GO" id="GO:0003964">
    <property type="term" value="F:RNA-directed DNA polymerase activity"/>
    <property type="evidence" value="ECO:0007669"/>
    <property type="project" value="UniProtKB-KW"/>
</dbReference>
<dbReference type="AlphaFoldDB" id="A0A6A3I9Q2"/>
<dbReference type="EMBL" id="QXFW01002635">
    <property type="protein sequence ID" value="KAE8976743.1"/>
    <property type="molecule type" value="Genomic_DNA"/>
</dbReference>
<dbReference type="InterPro" id="IPR036397">
    <property type="entry name" value="RNaseH_sf"/>
</dbReference>
<keyword evidence="8" id="KW-0695">RNA-directed DNA polymerase</keyword>
<dbReference type="GO" id="GO:0004523">
    <property type="term" value="F:RNA-DNA hybrid ribonuclease activity"/>
    <property type="evidence" value="ECO:0007669"/>
    <property type="project" value="InterPro"/>
</dbReference>
<evidence type="ECO:0000313" key="12">
    <source>
        <dbReference type="EMBL" id="KAE8976743.1"/>
    </source>
</evidence>
<dbReference type="SUPFAM" id="SSF56672">
    <property type="entry name" value="DNA/RNA polymerases"/>
    <property type="match status" value="1"/>
</dbReference>
<keyword evidence="3" id="KW-0548">Nucleotidyltransferase</keyword>
<evidence type="ECO:0000256" key="6">
    <source>
        <dbReference type="ARBA" id="ARBA00022759"/>
    </source>
</evidence>
<gene>
    <name evidence="12" type="ORF">PF011_g23923</name>
</gene>
<keyword evidence="5" id="KW-0064">Aspartyl protease</keyword>
<dbReference type="Gene3D" id="3.30.420.10">
    <property type="entry name" value="Ribonuclease H-like superfamily/Ribonuclease H"/>
    <property type="match status" value="1"/>
</dbReference>